<comment type="caution">
    <text evidence="1">The sequence shown here is derived from an EMBL/GenBank/DDBJ whole genome shotgun (WGS) entry which is preliminary data.</text>
</comment>
<organism evidence="1 2">
    <name type="scientific">Gigaspora margarita</name>
    <dbReference type="NCBI Taxonomy" id="4874"/>
    <lineage>
        <taxon>Eukaryota</taxon>
        <taxon>Fungi</taxon>
        <taxon>Fungi incertae sedis</taxon>
        <taxon>Mucoromycota</taxon>
        <taxon>Glomeromycotina</taxon>
        <taxon>Glomeromycetes</taxon>
        <taxon>Diversisporales</taxon>
        <taxon>Gigasporaceae</taxon>
        <taxon>Gigaspora</taxon>
    </lineage>
</organism>
<dbReference type="AlphaFoldDB" id="A0A8H3XEN4"/>
<reference evidence="1 2" key="1">
    <citation type="journal article" date="2019" name="Environ. Microbiol.">
        <title>At the nexus of three kingdoms: the genome of the mycorrhizal fungus Gigaspora margarita provides insights into plant, endobacterial and fungal interactions.</title>
        <authorList>
            <person name="Venice F."/>
            <person name="Ghignone S."/>
            <person name="Salvioli di Fossalunga A."/>
            <person name="Amselem J."/>
            <person name="Novero M."/>
            <person name="Xianan X."/>
            <person name="Sedzielewska Toro K."/>
            <person name="Morin E."/>
            <person name="Lipzen A."/>
            <person name="Grigoriev I.V."/>
            <person name="Henrissat B."/>
            <person name="Martin F.M."/>
            <person name="Bonfante P."/>
        </authorList>
    </citation>
    <scope>NUCLEOTIDE SEQUENCE [LARGE SCALE GENOMIC DNA]</scope>
    <source>
        <strain evidence="1 2">BEG34</strain>
    </source>
</reference>
<evidence type="ECO:0000313" key="1">
    <source>
        <dbReference type="EMBL" id="KAF0449012.1"/>
    </source>
</evidence>
<dbReference type="EMBL" id="WTPW01001221">
    <property type="protein sequence ID" value="KAF0449012.1"/>
    <property type="molecule type" value="Genomic_DNA"/>
</dbReference>
<dbReference type="Proteomes" id="UP000439903">
    <property type="component" value="Unassembled WGS sequence"/>
</dbReference>
<evidence type="ECO:0000313" key="2">
    <source>
        <dbReference type="Proteomes" id="UP000439903"/>
    </source>
</evidence>
<gene>
    <name evidence="1" type="ORF">F8M41_002591</name>
</gene>
<protein>
    <submittedName>
        <fullName evidence="1">Uncharacterized protein</fullName>
    </submittedName>
</protein>
<keyword evidence="2" id="KW-1185">Reference proteome</keyword>
<dbReference type="OrthoDB" id="2484043at2759"/>
<proteinExistence type="predicted"/>
<accession>A0A8H3XEN4</accession>
<sequence>MPKHKSPRYDANRRYYEKNRKRILERRKESRDRWKFLESIHTSSLPPIKNIFSFQPSEHENDAGINSYCNRN</sequence>
<name>A0A8H3XEN4_GIGMA</name>